<dbReference type="GO" id="GO:0070679">
    <property type="term" value="F:inositol 1,4,5 trisphosphate binding"/>
    <property type="evidence" value="ECO:0007669"/>
    <property type="project" value="UniProtKB-UniRule"/>
</dbReference>
<dbReference type="Gene3D" id="1.25.10.30">
    <property type="entry name" value="IP3 receptor type 1 binding core, RIH domain"/>
    <property type="match status" value="1"/>
</dbReference>
<dbReference type="SMART" id="SM00472">
    <property type="entry name" value="MIR"/>
    <property type="match status" value="4"/>
</dbReference>
<dbReference type="InterPro" id="IPR000699">
    <property type="entry name" value="RIH_dom"/>
</dbReference>
<evidence type="ECO:0000256" key="18">
    <source>
        <dbReference type="SAM" id="MobiDB-lite"/>
    </source>
</evidence>
<feature type="compositionally biased region" description="Acidic residues" evidence="18">
    <location>
        <begin position="2130"/>
        <end position="2145"/>
    </location>
</feature>
<dbReference type="FunFam" id="1.25.10.30:FF:000001">
    <property type="entry name" value="Inositol 1,4,5-trisphosphate receptor, type 2"/>
    <property type="match status" value="1"/>
</dbReference>
<feature type="region of interest" description="Disordered" evidence="18">
    <location>
        <begin position="320"/>
        <end position="339"/>
    </location>
</feature>
<dbReference type="InterPro" id="IPR000493">
    <property type="entry name" value="InsP3_rcpt"/>
</dbReference>
<dbReference type="GO" id="GO:0051209">
    <property type="term" value="P:release of sequestered calcium ion into cytosol"/>
    <property type="evidence" value="ECO:0007669"/>
    <property type="project" value="UniProtKB-UniRule"/>
</dbReference>
<name>V9I9P7_APICE</name>
<dbReference type="InterPro" id="IPR016093">
    <property type="entry name" value="MIR_motif"/>
</dbReference>
<evidence type="ECO:0000256" key="6">
    <source>
        <dbReference type="ARBA" id="ARBA00022692"/>
    </source>
</evidence>
<keyword evidence="11 16" id="KW-0406">Ion transport</keyword>
<evidence type="ECO:0000256" key="16">
    <source>
        <dbReference type="RuleBase" id="RU368044"/>
    </source>
</evidence>
<evidence type="ECO:0000256" key="1">
    <source>
        <dbReference type="ARBA" id="ARBA00004477"/>
    </source>
</evidence>
<comment type="function">
    <text evidence="16">Receptor for inositol 1,4,5-trisphosphate, a second messenger that mediates the release of intracellular calcium.</text>
</comment>
<keyword evidence="9 16" id="KW-0106">Calcium</keyword>
<dbReference type="FunFam" id="2.80.10.50:FF:000005">
    <property type="entry name" value="Inositol 1,4,5-trisphosphate receptor type 2"/>
    <property type="match status" value="1"/>
</dbReference>
<feature type="coiled-coil region" evidence="17">
    <location>
        <begin position="2699"/>
        <end position="2737"/>
    </location>
</feature>
<comment type="domain">
    <text evidence="16">The receptor contains a calcium channel in its C-terminal extremity. Its large N-terminal cytoplasmic region has the ligand-binding site in the N-terminus and modulatory sites in the middle portion immediately upstream of the channel region.</text>
</comment>
<dbReference type="PRINTS" id="PR00779">
    <property type="entry name" value="INSP3RECEPTR"/>
</dbReference>
<dbReference type="Pfam" id="PF08709">
    <property type="entry name" value="Ins145_P3_rec"/>
    <property type="match status" value="1"/>
</dbReference>
<keyword evidence="4 16" id="KW-0109">Calcium transport</keyword>
<feature type="compositionally biased region" description="Basic and acidic residues" evidence="18">
    <location>
        <begin position="1863"/>
        <end position="1875"/>
    </location>
</feature>
<dbReference type="SUPFAM" id="SSF82109">
    <property type="entry name" value="MIR domain"/>
    <property type="match status" value="2"/>
</dbReference>
<evidence type="ECO:0000256" key="14">
    <source>
        <dbReference type="ARBA" id="ARBA00023286"/>
    </source>
</evidence>
<evidence type="ECO:0000259" key="19">
    <source>
        <dbReference type="PROSITE" id="PS50919"/>
    </source>
</evidence>
<dbReference type="PANTHER" id="PTHR45816">
    <property type="entry name" value="MIR DOMAIN-CONTAINING PROTEIN"/>
    <property type="match status" value="1"/>
</dbReference>
<evidence type="ECO:0000256" key="8">
    <source>
        <dbReference type="ARBA" id="ARBA00022824"/>
    </source>
</evidence>
<evidence type="ECO:0000256" key="9">
    <source>
        <dbReference type="ARBA" id="ARBA00022837"/>
    </source>
</evidence>
<organism evidence="20">
    <name type="scientific">Apis cerana</name>
    <name type="common">Indian honeybee</name>
    <dbReference type="NCBI Taxonomy" id="7461"/>
    <lineage>
        <taxon>Eukaryota</taxon>
        <taxon>Metazoa</taxon>
        <taxon>Ecdysozoa</taxon>
        <taxon>Arthropoda</taxon>
        <taxon>Hexapoda</taxon>
        <taxon>Insecta</taxon>
        <taxon>Pterygota</taxon>
        <taxon>Neoptera</taxon>
        <taxon>Endopterygota</taxon>
        <taxon>Hymenoptera</taxon>
        <taxon>Apocrita</taxon>
        <taxon>Aculeata</taxon>
        <taxon>Apoidea</taxon>
        <taxon>Anthophila</taxon>
        <taxon>Apidae</taxon>
        <taxon>Apis</taxon>
    </lineage>
</organism>
<dbReference type="Pfam" id="PF00520">
    <property type="entry name" value="Ion_trans"/>
    <property type="match status" value="1"/>
</dbReference>
<dbReference type="Pfam" id="PF02815">
    <property type="entry name" value="MIR"/>
    <property type="match status" value="1"/>
</dbReference>
<dbReference type="GO" id="GO:0005789">
    <property type="term" value="C:endoplasmic reticulum membrane"/>
    <property type="evidence" value="ECO:0007669"/>
    <property type="project" value="UniProtKB-SubCell"/>
</dbReference>
<feature type="transmembrane region" description="Helical" evidence="16">
    <location>
        <begin position="2283"/>
        <end position="2302"/>
    </location>
</feature>
<feature type="region of interest" description="Disordered" evidence="18">
    <location>
        <begin position="2129"/>
        <end position="2149"/>
    </location>
</feature>
<evidence type="ECO:0000256" key="2">
    <source>
        <dbReference type="ARBA" id="ARBA00009453"/>
    </source>
</evidence>
<keyword evidence="13 16" id="KW-0675">Receptor</keyword>
<evidence type="ECO:0000256" key="15">
    <source>
        <dbReference type="ARBA" id="ARBA00023303"/>
    </source>
</evidence>
<dbReference type="PANTHER" id="PTHR45816:SF4">
    <property type="entry name" value="RYR_IP3R HOMOLOGY ASSOCIATED DOMAIN-CONTAINING PROTEIN"/>
    <property type="match status" value="1"/>
</dbReference>
<feature type="transmembrane region" description="Helical" evidence="16">
    <location>
        <begin position="2356"/>
        <end position="2376"/>
    </location>
</feature>
<evidence type="ECO:0000256" key="12">
    <source>
        <dbReference type="ARBA" id="ARBA00023136"/>
    </source>
</evidence>
<dbReference type="InterPro" id="IPR013662">
    <property type="entry name" value="RIH_assoc-dom"/>
</dbReference>
<comment type="subunit">
    <text evidence="16">Homotetramer.</text>
</comment>
<evidence type="ECO:0000256" key="13">
    <source>
        <dbReference type="ARBA" id="ARBA00023170"/>
    </source>
</evidence>
<dbReference type="SUPFAM" id="SSF100909">
    <property type="entry name" value="IP3 receptor type 1 binding core, domain 2"/>
    <property type="match status" value="2"/>
</dbReference>
<evidence type="ECO:0000256" key="10">
    <source>
        <dbReference type="ARBA" id="ARBA00022989"/>
    </source>
</evidence>
<feature type="domain" description="MIR" evidence="19">
    <location>
        <begin position="234"/>
        <end position="290"/>
    </location>
</feature>
<keyword evidence="12 16" id="KW-0472">Membrane</keyword>
<dbReference type="EMBL" id="JR036747">
    <property type="protein sequence ID" value="AEY57367.1"/>
    <property type="molecule type" value="mRNA"/>
</dbReference>
<comment type="subcellular location">
    <subcellularLocation>
        <location evidence="1 16">Endoplasmic reticulum membrane</location>
        <topology evidence="1 16">Multi-pass membrane protein</topology>
    </subcellularLocation>
</comment>
<keyword evidence="8 16" id="KW-0256">Endoplasmic reticulum</keyword>
<evidence type="ECO:0000256" key="17">
    <source>
        <dbReference type="SAM" id="Coils"/>
    </source>
</evidence>
<feature type="region of interest" description="Disordered" evidence="18">
    <location>
        <begin position="1121"/>
        <end position="1160"/>
    </location>
</feature>
<keyword evidence="7" id="KW-0677">Repeat</keyword>
<dbReference type="InterPro" id="IPR014821">
    <property type="entry name" value="Ins145_P3_rcpt"/>
</dbReference>
<keyword evidence="17" id="KW-0175">Coiled coil</keyword>
<evidence type="ECO:0000256" key="3">
    <source>
        <dbReference type="ARBA" id="ARBA00022448"/>
    </source>
</evidence>
<dbReference type="InterPro" id="IPR035910">
    <property type="entry name" value="RyR/IP3R_RIH_dom_sf"/>
</dbReference>
<feature type="transmembrane region" description="Helical" evidence="16">
    <location>
        <begin position="2396"/>
        <end position="2423"/>
    </location>
</feature>
<sequence>MGEILGSASFLHLGDIVSLYAEGSVSGFLSTLGLVDDRCVVCPEAGDLSNPPKKFRDCLFKICPMNRYSAQKQFWKAAKQSAGGTDAVLLKRLHHAAEIEKKQNETENKKLLGSVVSYGNVVQLLHLKSNKFLTVNKRLPALLEKNAMRVYLDANGNEGSWLYIMPFYKLRSDGDSVVVGDKVILEPVNAGRQGLHVAANYELSDNPGCKEVNVVNSATSWKVTLFMEHRENQEEILKGGDVVRLFHAEQEKFLTMDEYKKKQHVFLRTTGRTSATAATSSKALWEVEVVQHDPCRGGAGHWNSLFRFKHLATGQYLAAEIDTDEPRETTKGKRDPPGPVYRLVSVPHSNEISSLFELDPTTLTRGDSLVPQSSFVRLHHICTNTWVHSTSVPIDKDDEKPVMSKVGCAINKEDKEAFALRSVSPVEVRDLDFANDACKVLASISSKLEKGTISHNERRAVTSLLQDIVYFIAGLENEQNKSEALDLIVTNAVRDRQKLLREQYILGQLFKILQAPFLESAEGEGPFLRIEELNDPRHAPYKYMFRLCYRILRLSQQDYRKNQEYIAKHFAFMQKQIGYDILAEDTITALLHNNRKLLEKHITAAEIETFVGLVRKNMHNWESRFLDYLSDLCISNRKAIAVTQELICKSVLSEKNKDILIETKMTKTQVEVEELDEKQENDEPRITVMEEYEIFLIWNNGTKSMSLNELSRGAKIGNIQDAAILDYYRHQLNLFSNMCLNRQYLALNNLSPHLDIGLILKCMEDETVPYELRASFCRLMLHLHVDRDPQEQVTPVKYARLWSEIPSKMSINDYDANRMRDQNKEAVRAKFSATIMFVEDYLCNVVAKMWSFADQEQNKLTFEVVKLARDLIYFGFYSFSDLLRLTKTLLSILDCISENDVADGKIPTGEIDSEGGVLRCIGDMGAVMTSLTLGPAGQVLAGSSSPRPKPLLKKEYPLVMDTKLKIIEILQFILDVRLDYRISCLLSIFKQEFDETERASGDLSLGQKTIDLELIGTQAEGIFGSSEECVALDLDGQGGRTFLRVLLHLAMHDYPPLVSGALHLLFRHFSQRQEVLQAFKQVQLLVSDSDVESYKQIKSDLDVLRQSVEKSELWVYKSKASEEHGNKKKKSKEDEDDATPRKAPPQLSTTDKKGSAIDLDIGPPLHADQAEEYKKIQQILIRMNKLCIQTIGGQIKPRKHEQRLLRNVGVHTVVLDLLQVPFDAKEDVRMNELMRLAHDFLQNFCLGNQQNQVLLHKQLDLFLNPGIREAQTICSIFQDNSTLCNEVSAKVIQHFVHCIETHGKHVQYLKFLQTIVKAENQFIRKCQEMVMQELVQAGEDVLVFYNDRASFNHFVEMMRSERHRMDESSPLKYHVELVKLLACCTMGKNVNTEIKCHSLLPLDDIVAMVSHPDCIPEVKEAYINFLNHCYIDTEVEMKEIYTSNHMWSLFEKSFIVDMGIIATATHDREHADISLENYVTGCLMNIITTFFSSPFSDQSTTVQKHLHEARLYWNIKESDRITDTNLAGYTRQPIFVQLLHAAFKVSQCSWLNAGQRFNVENCIRTLSDVAKGRGIAIPTDLESQVASMFNKAAMLSRQTSKWLQAAKQPKIERTQSQLMRLDRSIIEGLQDIVSLLEEQLKPLVQSELSLLVDILYRPELLFPAATDARKRCENGGFIKRLIKHTEKLLEEKEEKLCVKVLRTLREMMAIDPEYGEKGDALRNNLLARYFGKSFIQKPETVEIGVSHSAPVTHGPGAKLLSRAGRTLHEIQSHLDREGASDLVVELVIKSVHSPSIFVEAIELGIALLEGGNPIIQKSVYNKLMGGDLSQSFFKVFYDKMKDAQQEIKSTVTVNTSDIAAKAHEDKEQNKEIEKISRKRTSGKPNGIVITDELREELNQAASSTVQAYANVRNLASGDDASNNAALGSALEDMIAEKLERHRTGTSGTERDEGQLSAKVLVMQPILRFLQLLCENHNRDLQNFLRNQNNKTNFNLVSETLMFLDCICGSTTGGLGLLGLYINEHNVALINQTLETLTEYCQGPCHDNQNCIATHESNGLDIITALILNDINPLGKTRMDLVLELKNNASKLLLAIMESRGDSENAERIMYNMNPKQLVDVACRAFHQESLDDDGDTDDSSTDGEEGVSPKEVGHNIYILCHQLAQHNKELASMLKPSEQNNADPKINKALQYYATHTAQIEIVRHDRTLEQIVFPIPEICELITLDTKIKVLHTTERDDQGSKVSDFFERTEDMFNEMKWQKKLRGQPVLFWMSSYMSLWSNILFNCAVLINLIVAFFYPFVDSVPKLSSHLSALIWTVMLSSAVIVITLPRESGIRTLVASTILRLIFSIGPKPTLWLLGFLTVVLKVVHLISIIGNQGTLTKSLEQIVTNVELLYHISYLIFCVLGICMHPFFYSVLLFDVVYREETLLNVIRSVTRNGRSIILTAVLALILVYMFSIIGFMFFKDDFLVTVDENLASSYVTENVDTCNAVDNERCEATETVSRYIHEAHEKDTLAEVINVGGELKERACDSLVMCIVTTLNQGLRNGGGIGDILRAPSSTEPLFVARVVYDLLFFFIVIIIVLNLIFGVIIDTFADLRSEKQQKELILKNTCFICGLNRSSFDNKTVSFEEHVKHEHNMWHYLYFIVLVKVKDPTEFTGPESYVYAMVKDRNLDWFPRLRAKSLAADEGEGEQVELRSLQSQLESTQQLVKCLSQQLTELRDQMTEQRKQKQRLGLLNSASAFLHNVPA</sequence>
<keyword evidence="15 16" id="KW-0407">Ion channel</keyword>
<feature type="domain" description="MIR" evidence="19">
    <location>
        <begin position="113"/>
        <end position="167"/>
    </location>
</feature>
<reference evidence="20" key="1">
    <citation type="submission" date="2011-11" db="EMBL/GenBank/DDBJ databases">
        <title>Decoding the brain transcriptome of the Eastern honeybee (Apis cerana) based on pyrosequencing.</title>
        <authorList>
            <person name="Sun L."/>
            <person name="Zheng H."/>
            <person name="Wang Y."/>
            <person name="Xie X."/>
            <person name="Zhu Y."/>
            <person name="Gu W."/>
            <person name="Wang S."/>
        </authorList>
    </citation>
    <scope>NUCLEOTIDE SEQUENCE</scope>
    <source>
        <tissue evidence="20">Brain</tissue>
    </source>
</reference>
<feature type="region of interest" description="Disordered" evidence="18">
    <location>
        <begin position="1863"/>
        <end position="1883"/>
    </location>
</feature>
<keyword evidence="14 16" id="KW-1071">Ligand-gated ion channel</keyword>
<dbReference type="Gene3D" id="2.80.10.50">
    <property type="match status" value="2"/>
</dbReference>
<dbReference type="GO" id="GO:0005220">
    <property type="term" value="F:inositol 1,4,5-trisphosphate-gated calcium channel activity"/>
    <property type="evidence" value="ECO:0007669"/>
    <property type="project" value="UniProtKB-UniRule"/>
</dbReference>
<keyword evidence="10 16" id="KW-1133">Transmembrane helix</keyword>
<accession>V9I9P7</accession>
<evidence type="ECO:0000256" key="7">
    <source>
        <dbReference type="ARBA" id="ARBA00022737"/>
    </source>
</evidence>
<dbReference type="Pfam" id="PF01365">
    <property type="entry name" value="RYDR_ITPR"/>
    <property type="match status" value="2"/>
</dbReference>
<comment type="similarity">
    <text evidence="2 16">Belongs to the InsP3 receptor family.</text>
</comment>
<dbReference type="Gene3D" id="1.10.287.70">
    <property type="match status" value="1"/>
</dbReference>
<keyword evidence="5 16" id="KW-0107">Calcium channel</keyword>
<keyword evidence="6 16" id="KW-0812">Transmembrane</keyword>
<proteinExistence type="evidence at transcript level"/>
<dbReference type="InterPro" id="IPR005821">
    <property type="entry name" value="Ion_trans_dom"/>
</dbReference>
<evidence type="ECO:0000256" key="5">
    <source>
        <dbReference type="ARBA" id="ARBA00022673"/>
    </source>
</evidence>
<protein>
    <recommendedName>
        <fullName evidence="16">Inositol 1,4,5-trisphosphate receptor</fullName>
    </recommendedName>
</protein>
<dbReference type="InterPro" id="IPR015925">
    <property type="entry name" value="Ryanodine_IP3_receptor"/>
</dbReference>
<feature type="compositionally biased region" description="Basic and acidic residues" evidence="18">
    <location>
        <begin position="324"/>
        <end position="336"/>
    </location>
</feature>
<evidence type="ECO:0000256" key="11">
    <source>
        <dbReference type="ARBA" id="ARBA00023065"/>
    </source>
</evidence>
<gene>
    <name evidence="20" type="ORF">ACCB00201.6</name>
</gene>
<feature type="transmembrane region" description="Helical" evidence="16">
    <location>
        <begin position="2308"/>
        <end position="2330"/>
    </location>
</feature>
<feature type="transmembrane region" description="Helical" evidence="16">
    <location>
        <begin position="2444"/>
        <end position="2466"/>
    </location>
</feature>
<dbReference type="PROSITE" id="PS50919">
    <property type="entry name" value="MIR"/>
    <property type="match status" value="2"/>
</dbReference>
<feature type="transmembrane region" description="Helical" evidence="16">
    <location>
        <begin position="2575"/>
        <end position="2598"/>
    </location>
</feature>
<dbReference type="InterPro" id="IPR036300">
    <property type="entry name" value="MIR_dom_sf"/>
</dbReference>
<evidence type="ECO:0000313" key="20">
    <source>
        <dbReference type="EMBL" id="AEY57367.1"/>
    </source>
</evidence>
<dbReference type="CDD" id="cd23277">
    <property type="entry name" value="beta-trefoil_MIR_ITPR"/>
    <property type="match status" value="1"/>
</dbReference>
<evidence type="ECO:0000256" key="4">
    <source>
        <dbReference type="ARBA" id="ARBA00022568"/>
    </source>
</evidence>
<keyword evidence="3 16" id="KW-0813">Transport</keyword>
<dbReference type="Pfam" id="PF08454">
    <property type="entry name" value="RIH_assoc"/>
    <property type="match status" value="1"/>
</dbReference>
<dbReference type="FunFam" id="2.80.10.50:FF:000002">
    <property type="entry name" value="Inositol 1,4,5-trisphosphate receptor type 2"/>
    <property type="match status" value="1"/>
</dbReference>